<accession>A0ABT6R6Y7</accession>
<keyword evidence="2" id="KW-1185">Reference proteome</keyword>
<organism evidence="1 2">
    <name type="scientific">Pinibacter soli</name>
    <dbReference type="NCBI Taxonomy" id="3044211"/>
    <lineage>
        <taxon>Bacteria</taxon>
        <taxon>Pseudomonadati</taxon>
        <taxon>Bacteroidota</taxon>
        <taxon>Chitinophagia</taxon>
        <taxon>Chitinophagales</taxon>
        <taxon>Chitinophagaceae</taxon>
        <taxon>Pinibacter</taxon>
    </lineage>
</organism>
<dbReference type="RefSeq" id="WP_282332444.1">
    <property type="nucleotide sequence ID" value="NZ_JASBRG010000001.1"/>
</dbReference>
<reference evidence="1 2" key="1">
    <citation type="submission" date="2023-05" db="EMBL/GenBank/DDBJ databases">
        <title>Genome sequence of Pinibacter sp. MAH-24.</title>
        <authorList>
            <person name="Huq M.A."/>
        </authorList>
    </citation>
    <scope>NUCLEOTIDE SEQUENCE [LARGE SCALE GENOMIC DNA]</scope>
    <source>
        <strain evidence="1 2">MAH-24</strain>
    </source>
</reference>
<gene>
    <name evidence="1" type="ORF">QJ048_01000</name>
</gene>
<evidence type="ECO:0000313" key="1">
    <source>
        <dbReference type="EMBL" id="MDI3318324.1"/>
    </source>
</evidence>
<evidence type="ECO:0000313" key="2">
    <source>
        <dbReference type="Proteomes" id="UP001226434"/>
    </source>
</evidence>
<protein>
    <submittedName>
        <fullName evidence="1">Uncharacterized protein</fullName>
    </submittedName>
</protein>
<comment type="caution">
    <text evidence="1">The sequence shown here is derived from an EMBL/GenBank/DDBJ whole genome shotgun (WGS) entry which is preliminary data.</text>
</comment>
<name>A0ABT6R6Y7_9BACT</name>
<proteinExistence type="predicted"/>
<sequence>MQSLTATSIVPGIDVFELQLEKISCDPLFAEAGILKKFLKYIVLETLHGRSNCLKEYTIATNVLGKPLDFKPQENGIVRIHAGRLRRALDHYYETAGQNDELIISIPKGKYVPDFSMRDALTPNEVLHTIIDDTAAEPETDSAIAVVPLLCDEENPLTKLFMNGFCLQLSNNLMEIKDFYVISYQTIKGMVNADKDLRDLHRTVGCCYIVSGCVQLINHHLRVTLQLFIAKTGQQVWSEIYERVMTKSNVLQIQDEIVKKIIPSISESLLHFKDKGVIAKMEAV</sequence>
<dbReference type="EMBL" id="JASBRG010000001">
    <property type="protein sequence ID" value="MDI3318324.1"/>
    <property type="molecule type" value="Genomic_DNA"/>
</dbReference>
<dbReference type="Proteomes" id="UP001226434">
    <property type="component" value="Unassembled WGS sequence"/>
</dbReference>